<gene>
    <name evidence="2" type="ORF">PV662_08035</name>
</gene>
<evidence type="ECO:0000256" key="1">
    <source>
        <dbReference type="SAM" id="MobiDB-lite"/>
    </source>
</evidence>
<dbReference type="RefSeq" id="WP_319054293.1">
    <property type="nucleotide sequence ID" value="NZ_JARAUR010000126.1"/>
</dbReference>
<protein>
    <submittedName>
        <fullName evidence="2">Uncharacterized protein</fullName>
    </submittedName>
</protein>
<accession>A0ABU4NA62</accession>
<evidence type="ECO:0000313" key="2">
    <source>
        <dbReference type="EMBL" id="MDX3699705.1"/>
    </source>
</evidence>
<dbReference type="Proteomes" id="UP001271274">
    <property type="component" value="Unassembled WGS sequence"/>
</dbReference>
<sequence>MLPVDRIRTLLRECDDPHHLERPRDFDPKTSADRFADLTRAVGERFGPSCRSGLHQDSSAYGRISVPVEATGLGLPLRVTLSNFGHLVIAETGDWSQPDPARGLTEDVVTWLDEACTAAGCVFVPLTLLQEPYDGPSLPAGPEIPAGTWAALSDLGQDDGEDDGAGIGTDVGEDEAEPPPVWAERYFTYM</sequence>
<feature type="region of interest" description="Disordered" evidence="1">
    <location>
        <begin position="155"/>
        <end position="180"/>
    </location>
</feature>
<dbReference type="EMBL" id="JARAYU010000002">
    <property type="protein sequence ID" value="MDX3699705.1"/>
    <property type="molecule type" value="Genomic_DNA"/>
</dbReference>
<keyword evidence="3" id="KW-1185">Reference proteome</keyword>
<reference evidence="2 3" key="1">
    <citation type="journal article" date="2023" name="Microb. Genom.">
        <title>Mesoterricola silvestris gen. nov., sp. nov., Mesoterricola sediminis sp. nov., Geothrix oryzae sp. nov., Geothrix edaphica sp. nov., Geothrix rubra sp. nov., and Geothrix limicola sp. nov., six novel members of Acidobacteriota isolated from soils.</title>
        <authorList>
            <person name="Weisberg A.J."/>
            <person name="Pearce E."/>
            <person name="Kramer C.G."/>
            <person name="Chang J.H."/>
            <person name="Clarke C.R."/>
        </authorList>
    </citation>
    <scope>NUCLEOTIDE SEQUENCE [LARGE SCALE GENOMIC DNA]</scope>
    <source>
        <strain evidence="2 3">ID09-01A</strain>
    </source>
</reference>
<proteinExistence type="predicted"/>
<name>A0ABU4NA62_9ACTN</name>
<organism evidence="2 3">
    <name type="scientific">Streptomyces europaeiscabiei</name>
    <dbReference type="NCBI Taxonomy" id="146819"/>
    <lineage>
        <taxon>Bacteria</taxon>
        <taxon>Bacillati</taxon>
        <taxon>Actinomycetota</taxon>
        <taxon>Actinomycetes</taxon>
        <taxon>Kitasatosporales</taxon>
        <taxon>Streptomycetaceae</taxon>
        <taxon>Streptomyces</taxon>
    </lineage>
</organism>
<comment type="caution">
    <text evidence="2">The sequence shown here is derived from an EMBL/GenBank/DDBJ whole genome shotgun (WGS) entry which is preliminary data.</text>
</comment>
<evidence type="ECO:0000313" key="3">
    <source>
        <dbReference type="Proteomes" id="UP001271274"/>
    </source>
</evidence>